<gene>
    <name evidence="1" type="ORF">J2751_002782</name>
</gene>
<evidence type="ECO:0000313" key="1">
    <source>
        <dbReference type="EMBL" id="MBP1923737.1"/>
    </source>
</evidence>
<proteinExistence type="predicted"/>
<dbReference type="AlphaFoldDB" id="A0A8T4GJ73"/>
<accession>A0A8T4GJ73</accession>
<keyword evidence="2" id="KW-1185">Reference proteome</keyword>
<name>A0A8T4GJ73_9EURY</name>
<dbReference type="EMBL" id="JAGGKQ010000028">
    <property type="protein sequence ID" value="MBP1923737.1"/>
    <property type="molecule type" value="Genomic_DNA"/>
</dbReference>
<sequence length="51" mass="5677">MSRVAFRFDLGSDVEDDRWIEIEAILAVPTAALATIPVGPLEKIEHVEAER</sequence>
<organism evidence="1 2">
    <name type="scientific">Halorubrum alkaliphilum</name>
    <dbReference type="NCBI Taxonomy" id="261290"/>
    <lineage>
        <taxon>Archaea</taxon>
        <taxon>Methanobacteriati</taxon>
        <taxon>Methanobacteriota</taxon>
        <taxon>Stenosarchaea group</taxon>
        <taxon>Halobacteria</taxon>
        <taxon>Halobacteriales</taxon>
        <taxon>Haloferacaceae</taxon>
        <taxon>Halorubrum</taxon>
    </lineage>
</organism>
<reference evidence="1" key="1">
    <citation type="submission" date="2021-03" db="EMBL/GenBank/DDBJ databases">
        <title>Genomic Encyclopedia of Type Strains, Phase IV (KMG-IV): sequencing the most valuable type-strain genomes for metagenomic binning, comparative biology and taxonomic classification.</title>
        <authorList>
            <person name="Goeker M."/>
        </authorList>
    </citation>
    <scope>NUCLEOTIDE SEQUENCE</scope>
    <source>
        <strain evidence="1">DSM 23564</strain>
    </source>
</reference>
<protein>
    <submittedName>
        <fullName evidence="1">Uncharacterized protein</fullName>
    </submittedName>
</protein>
<evidence type="ECO:0000313" key="2">
    <source>
        <dbReference type="Proteomes" id="UP000823588"/>
    </source>
</evidence>
<comment type="caution">
    <text evidence="1">The sequence shown here is derived from an EMBL/GenBank/DDBJ whole genome shotgun (WGS) entry which is preliminary data.</text>
</comment>
<dbReference type="Proteomes" id="UP000823588">
    <property type="component" value="Unassembled WGS sequence"/>
</dbReference>